<dbReference type="AlphaFoldDB" id="A0A6J6KJ77"/>
<dbReference type="InterPro" id="IPR017946">
    <property type="entry name" value="PLC-like_Pdiesterase_TIM-brl"/>
</dbReference>
<evidence type="ECO:0000313" key="2">
    <source>
        <dbReference type="EMBL" id="CAB4647919.1"/>
    </source>
</evidence>
<sequence length="232" mass="25991">MQQRLPSLFEEPILFAHRGASAHARENTLSAFSLAQKLGATGVESDIWITADRQIVLDHDGLVRVGLRKKPISTLNRNQLPSHIPTLDELLTHIGSETPISIDVKDVGAFEQLNKYQLNKAIVWLCHPSMETLVRQRPLLPDYRLVNSVRLAKIKEGPERRAASLSQYGIDALNMHITDWNGGLVALVHRFGLAAFGWDLQHPPVIVDGLRMGLDAIFSDWVDRMVDARQTL</sequence>
<name>A0A6J6KJ77_9ZZZZ</name>
<dbReference type="PROSITE" id="PS51704">
    <property type="entry name" value="GP_PDE"/>
    <property type="match status" value="1"/>
</dbReference>
<organism evidence="2">
    <name type="scientific">freshwater metagenome</name>
    <dbReference type="NCBI Taxonomy" id="449393"/>
    <lineage>
        <taxon>unclassified sequences</taxon>
        <taxon>metagenomes</taxon>
        <taxon>ecological metagenomes</taxon>
    </lineage>
</organism>
<dbReference type="Pfam" id="PF03009">
    <property type="entry name" value="GDPD"/>
    <property type="match status" value="1"/>
</dbReference>
<feature type="domain" description="GP-PDE" evidence="1">
    <location>
        <begin position="12"/>
        <end position="229"/>
    </location>
</feature>
<dbReference type="GO" id="GO:0006629">
    <property type="term" value="P:lipid metabolic process"/>
    <property type="evidence" value="ECO:0007669"/>
    <property type="project" value="InterPro"/>
</dbReference>
<dbReference type="SUPFAM" id="SSF51695">
    <property type="entry name" value="PLC-like phosphodiesterases"/>
    <property type="match status" value="1"/>
</dbReference>
<evidence type="ECO:0000259" key="1">
    <source>
        <dbReference type="PROSITE" id="PS51704"/>
    </source>
</evidence>
<dbReference type="PANTHER" id="PTHR46211">
    <property type="entry name" value="GLYCEROPHOSPHORYL DIESTER PHOSPHODIESTERASE"/>
    <property type="match status" value="1"/>
</dbReference>
<reference evidence="2" key="1">
    <citation type="submission" date="2020-05" db="EMBL/GenBank/DDBJ databases">
        <authorList>
            <person name="Chiriac C."/>
            <person name="Salcher M."/>
            <person name="Ghai R."/>
            <person name="Kavagutti S V."/>
        </authorList>
    </citation>
    <scope>NUCLEOTIDE SEQUENCE</scope>
</reference>
<dbReference type="Gene3D" id="3.20.20.190">
    <property type="entry name" value="Phosphatidylinositol (PI) phosphodiesterase"/>
    <property type="match status" value="1"/>
</dbReference>
<dbReference type="GO" id="GO:0008081">
    <property type="term" value="F:phosphoric diester hydrolase activity"/>
    <property type="evidence" value="ECO:0007669"/>
    <property type="project" value="InterPro"/>
</dbReference>
<dbReference type="EMBL" id="CAEZWB010000067">
    <property type="protein sequence ID" value="CAB4647919.1"/>
    <property type="molecule type" value="Genomic_DNA"/>
</dbReference>
<gene>
    <name evidence="2" type="ORF">UFOPK2166_00637</name>
</gene>
<dbReference type="PANTHER" id="PTHR46211:SF1">
    <property type="entry name" value="GLYCEROPHOSPHODIESTER PHOSPHODIESTERASE, CYTOPLASMIC"/>
    <property type="match status" value="1"/>
</dbReference>
<protein>
    <submittedName>
        <fullName evidence="2">Unannotated protein</fullName>
    </submittedName>
</protein>
<accession>A0A6J6KJ77</accession>
<dbReference type="CDD" id="cd08556">
    <property type="entry name" value="GDPD"/>
    <property type="match status" value="1"/>
</dbReference>
<dbReference type="InterPro" id="IPR030395">
    <property type="entry name" value="GP_PDE_dom"/>
</dbReference>
<proteinExistence type="predicted"/>